<proteinExistence type="predicted"/>
<protein>
    <submittedName>
        <fullName evidence="2">Uncharacterized protein</fullName>
    </submittedName>
</protein>
<feature type="non-terminal residue" evidence="2">
    <location>
        <position position="1"/>
    </location>
</feature>
<feature type="compositionally biased region" description="Polar residues" evidence="1">
    <location>
        <begin position="1"/>
        <end position="15"/>
    </location>
</feature>
<accession>A0A8J2NMA8</accession>
<dbReference type="AlphaFoldDB" id="A0A8J2NMA8"/>
<dbReference type="EMBL" id="CAJVCH010008542">
    <property type="protein sequence ID" value="CAG7663830.1"/>
    <property type="molecule type" value="Genomic_DNA"/>
</dbReference>
<feature type="region of interest" description="Disordered" evidence="1">
    <location>
        <begin position="1"/>
        <end position="22"/>
    </location>
</feature>
<name>A0A8J2NMA8_9HEXA</name>
<evidence type="ECO:0000256" key="1">
    <source>
        <dbReference type="SAM" id="MobiDB-lite"/>
    </source>
</evidence>
<evidence type="ECO:0000313" key="2">
    <source>
        <dbReference type="EMBL" id="CAG7663830.1"/>
    </source>
</evidence>
<dbReference type="Proteomes" id="UP000708208">
    <property type="component" value="Unassembled WGS sequence"/>
</dbReference>
<comment type="caution">
    <text evidence="2">The sequence shown here is derived from an EMBL/GenBank/DDBJ whole genome shotgun (WGS) entry which is preliminary data.</text>
</comment>
<keyword evidence="3" id="KW-1185">Reference proteome</keyword>
<evidence type="ECO:0000313" key="3">
    <source>
        <dbReference type="Proteomes" id="UP000708208"/>
    </source>
</evidence>
<sequence>MATSSVQNDQQQHASGHQIRVRPTLTRFDPYLRTAKKLA</sequence>
<gene>
    <name evidence="2" type="ORF">AFUS01_LOCUS1534</name>
</gene>
<reference evidence="2" key="1">
    <citation type="submission" date="2021-06" db="EMBL/GenBank/DDBJ databases">
        <authorList>
            <person name="Hodson N. C."/>
            <person name="Mongue J. A."/>
            <person name="Jaron S. K."/>
        </authorList>
    </citation>
    <scope>NUCLEOTIDE SEQUENCE</scope>
</reference>
<organism evidence="2 3">
    <name type="scientific">Allacma fusca</name>
    <dbReference type="NCBI Taxonomy" id="39272"/>
    <lineage>
        <taxon>Eukaryota</taxon>
        <taxon>Metazoa</taxon>
        <taxon>Ecdysozoa</taxon>
        <taxon>Arthropoda</taxon>
        <taxon>Hexapoda</taxon>
        <taxon>Collembola</taxon>
        <taxon>Symphypleona</taxon>
        <taxon>Sminthuridae</taxon>
        <taxon>Allacma</taxon>
    </lineage>
</organism>